<dbReference type="EMBL" id="QGGU01000009">
    <property type="protein sequence ID" value="PWK48591.1"/>
    <property type="molecule type" value="Genomic_DNA"/>
</dbReference>
<dbReference type="Proteomes" id="UP000245790">
    <property type="component" value="Unassembled WGS sequence"/>
</dbReference>
<proteinExistence type="predicted"/>
<gene>
    <name evidence="1" type="ORF">C8D97_109142</name>
</gene>
<evidence type="ECO:0000313" key="2">
    <source>
        <dbReference type="Proteomes" id="UP000245790"/>
    </source>
</evidence>
<dbReference type="RefSeq" id="WP_109764261.1">
    <property type="nucleotide sequence ID" value="NZ_QGGU01000009.1"/>
</dbReference>
<sequence>MNLTNKLKLISQSKGKEFLVKRYLLDCCEKLIRFRSGECLPKNLKVARNFLRGVATKKQIHQSVWEIEGNAFGTEYYSELGIRVYFRVNKDVKADLIQVRISKGLNHNDSKKYLIEMAYFIDYVFCHIQFSSNWLFEESCEQFMCPRLFKRYFGNDA</sequence>
<reference evidence="1 2" key="1">
    <citation type="submission" date="2018-05" db="EMBL/GenBank/DDBJ databases">
        <title>Genomic Encyclopedia of Type Strains, Phase IV (KMG-IV): sequencing the most valuable type-strain genomes for metagenomic binning, comparative biology and taxonomic classification.</title>
        <authorList>
            <person name="Goeker M."/>
        </authorList>
    </citation>
    <scope>NUCLEOTIDE SEQUENCE [LARGE SCALE GENOMIC DNA]</scope>
    <source>
        <strain evidence="1 2">DSM 25350</strain>
    </source>
</reference>
<dbReference type="OrthoDB" id="9826974at2"/>
<name>A0A316FI42_9GAMM</name>
<organism evidence="1 2">
    <name type="scientific">Pleionea mediterranea</name>
    <dbReference type="NCBI Taxonomy" id="523701"/>
    <lineage>
        <taxon>Bacteria</taxon>
        <taxon>Pseudomonadati</taxon>
        <taxon>Pseudomonadota</taxon>
        <taxon>Gammaproteobacteria</taxon>
        <taxon>Oceanospirillales</taxon>
        <taxon>Pleioneaceae</taxon>
        <taxon>Pleionea</taxon>
    </lineage>
</organism>
<comment type="caution">
    <text evidence="1">The sequence shown here is derived from an EMBL/GenBank/DDBJ whole genome shotgun (WGS) entry which is preliminary data.</text>
</comment>
<dbReference type="AlphaFoldDB" id="A0A316FI42"/>
<evidence type="ECO:0000313" key="1">
    <source>
        <dbReference type="EMBL" id="PWK48591.1"/>
    </source>
</evidence>
<keyword evidence="2" id="KW-1185">Reference proteome</keyword>
<accession>A0A316FI42</accession>
<protein>
    <submittedName>
        <fullName evidence="1">Uncharacterized protein</fullName>
    </submittedName>
</protein>